<name>Q6MT81_MYCMS</name>
<protein>
    <submittedName>
        <fullName evidence="1">Glycine cleavage system H protein</fullName>
    </submittedName>
</protein>
<dbReference type="HOGENOM" id="CLU_097408_3_0_14"/>
<dbReference type="InterPro" id="IPR033753">
    <property type="entry name" value="GCV_H/Fam206"/>
</dbReference>
<dbReference type="SUPFAM" id="SSF51230">
    <property type="entry name" value="Single hybrid motif"/>
    <property type="match status" value="1"/>
</dbReference>
<dbReference type="Proteomes" id="UP000001016">
    <property type="component" value="Chromosome"/>
</dbReference>
<dbReference type="EMBL" id="BX293980">
    <property type="protein sequence ID" value="CAE77155.1"/>
    <property type="molecule type" value="Genomic_DNA"/>
</dbReference>
<accession>Q6MT81</accession>
<dbReference type="InterPro" id="IPR011053">
    <property type="entry name" value="Single_hybrid_motif"/>
</dbReference>
<evidence type="ECO:0000313" key="2">
    <source>
        <dbReference type="Proteomes" id="UP000001016"/>
    </source>
</evidence>
<dbReference type="InterPro" id="IPR018247">
    <property type="entry name" value="EF_Hand_1_Ca_BS"/>
</dbReference>
<sequence length="152" mass="18253">MFLFSHFKNNLIFVYKNKFKIKVMIYIKYKLNLLWKVNMKKVIKFLVIEKIDDRNEYYLRMTSEMQDDIGTVSYLQFKNIDKKHLKEDDIFLALEASKAILNLKMPLDATVVKWNQKALDNPKLISSHDENENWIMVLSDIDETKFMSLEDF</sequence>
<gene>
    <name evidence="1" type="primary">gcdH</name>
    <name evidence="1" type="ordered locus">MSC_0529</name>
</gene>
<dbReference type="AlphaFoldDB" id="Q6MT81"/>
<proteinExistence type="predicted"/>
<dbReference type="PATRIC" id="fig|272632.4.peg.572"/>
<dbReference type="PROSITE" id="PS00018">
    <property type="entry name" value="EF_HAND_1"/>
    <property type="match status" value="1"/>
</dbReference>
<dbReference type="Gene3D" id="2.40.50.100">
    <property type="match status" value="1"/>
</dbReference>
<organism evidence="1 2">
    <name type="scientific">Mycoplasma mycoides subsp. mycoides SC (strain CCUG 32753 / NCTC 10114 / PG1)</name>
    <dbReference type="NCBI Taxonomy" id="272632"/>
    <lineage>
        <taxon>Bacteria</taxon>
        <taxon>Bacillati</taxon>
        <taxon>Mycoplasmatota</taxon>
        <taxon>Mollicutes</taxon>
        <taxon>Mycoplasmataceae</taxon>
        <taxon>Mycoplasma</taxon>
    </lineage>
</organism>
<dbReference type="STRING" id="272632.MSC_0529"/>
<dbReference type="Pfam" id="PF01597">
    <property type="entry name" value="GCV_H"/>
    <property type="match status" value="1"/>
</dbReference>
<evidence type="ECO:0000313" key="1">
    <source>
        <dbReference type="EMBL" id="CAE77155.1"/>
    </source>
</evidence>
<dbReference type="KEGG" id="mmy:MSC_0529"/>
<keyword evidence="2" id="KW-1185">Reference proteome</keyword>
<reference evidence="1 2" key="1">
    <citation type="journal article" date="2004" name="Genome Res.">
        <title>The genome sequence of Mycoplasma mycoides subsp. mycoides SC type strain PG1T, the causative agent of contagious bovine pleuropneumonia (CBPP).</title>
        <authorList>
            <person name="Westberg J."/>
            <person name="Persson A."/>
            <person name="Holmberg A."/>
            <person name="Goesmann A."/>
            <person name="Lundeberg J."/>
            <person name="Johansson K.-E."/>
            <person name="Pettersson B."/>
            <person name="Uhlen M."/>
        </authorList>
    </citation>
    <scope>NUCLEOTIDE SEQUENCE [LARGE SCALE GENOMIC DNA]</scope>
    <source>
        <strain evidence="1 2">PG1</strain>
    </source>
</reference>
<dbReference type="CDD" id="cd06848">
    <property type="entry name" value="GCS_H"/>
    <property type="match status" value="1"/>
</dbReference>
<dbReference type="eggNOG" id="COG0509">
    <property type="taxonomic scope" value="Bacteria"/>
</dbReference>